<evidence type="ECO:0000256" key="1">
    <source>
        <dbReference type="SAM" id="MobiDB-lite"/>
    </source>
</evidence>
<accession>A0A182FTZ1</accession>
<feature type="compositionally biased region" description="Basic and acidic residues" evidence="1">
    <location>
        <begin position="23"/>
        <end position="42"/>
    </location>
</feature>
<dbReference type="Proteomes" id="UP000069272">
    <property type="component" value="Chromosome 3R"/>
</dbReference>
<dbReference type="STRING" id="7167.A0A182FTZ1"/>
<dbReference type="VEuPathDB" id="VectorBase:AALB20_036396"/>
<feature type="region of interest" description="Disordered" evidence="1">
    <location>
        <begin position="1"/>
        <end position="135"/>
    </location>
</feature>
<reference evidence="3" key="2">
    <citation type="submission" date="2022-08" db="UniProtKB">
        <authorList>
            <consortium name="EnsemblMetazoa"/>
        </authorList>
    </citation>
    <scope>IDENTIFICATION</scope>
    <source>
        <strain evidence="3">STECLA/ALBI9_A</strain>
    </source>
</reference>
<reference evidence="3 4" key="1">
    <citation type="journal article" date="2017" name="G3 (Bethesda)">
        <title>The Physical Genome Mapping of Anopheles albimanus Corrected Scaffold Misassemblies and Identified Interarm Rearrangements in Genus Anopheles.</title>
        <authorList>
            <person name="Artemov G.N."/>
            <person name="Peery A.N."/>
            <person name="Jiang X."/>
            <person name="Tu Z."/>
            <person name="Stegniy V.N."/>
            <person name="Sharakhova M.V."/>
            <person name="Sharakhov I.V."/>
        </authorList>
    </citation>
    <scope>NUCLEOTIDE SEQUENCE [LARGE SCALE GENOMIC DNA]</scope>
    <source>
        <strain evidence="3 4">ALBI9_A</strain>
    </source>
</reference>
<evidence type="ECO:0000259" key="2">
    <source>
        <dbReference type="Pfam" id="PF10252"/>
    </source>
</evidence>
<dbReference type="InterPro" id="IPR039876">
    <property type="entry name" value="HAP28"/>
</dbReference>
<dbReference type="VEuPathDB" id="VectorBase:AALB010025"/>
<evidence type="ECO:0000313" key="3">
    <source>
        <dbReference type="EnsemblMetazoa" id="AALB010025-PA"/>
    </source>
</evidence>
<feature type="compositionally biased region" description="Basic residues" evidence="1">
    <location>
        <begin position="1"/>
        <end position="13"/>
    </location>
</feature>
<feature type="domain" description="Casein kinase substrate phosphoprotein PP28" evidence="2">
    <location>
        <begin position="83"/>
        <end position="162"/>
    </location>
</feature>
<keyword evidence="4" id="KW-1185">Reference proteome</keyword>
<name>A0A182FTZ1_ANOAL</name>
<feature type="region of interest" description="Disordered" evidence="1">
    <location>
        <begin position="185"/>
        <end position="225"/>
    </location>
</feature>
<dbReference type="AlphaFoldDB" id="A0A182FTZ1"/>
<feature type="compositionally biased region" description="Acidic residues" evidence="1">
    <location>
        <begin position="43"/>
        <end position="68"/>
    </location>
</feature>
<feature type="compositionally biased region" description="Basic and acidic residues" evidence="1">
    <location>
        <begin position="94"/>
        <end position="118"/>
    </location>
</feature>
<dbReference type="Pfam" id="PF10252">
    <property type="entry name" value="PP28"/>
    <property type="match status" value="1"/>
</dbReference>
<organism evidence="3 4">
    <name type="scientific">Anopheles albimanus</name>
    <name type="common">New world malaria mosquito</name>
    <dbReference type="NCBI Taxonomy" id="7167"/>
    <lineage>
        <taxon>Eukaryota</taxon>
        <taxon>Metazoa</taxon>
        <taxon>Ecdysozoa</taxon>
        <taxon>Arthropoda</taxon>
        <taxon>Hexapoda</taxon>
        <taxon>Insecta</taxon>
        <taxon>Pterygota</taxon>
        <taxon>Neoptera</taxon>
        <taxon>Endopterygota</taxon>
        <taxon>Diptera</taxon>
        <taxon>Nematocera</taxon>
        <taxon>Culicoidea</taxon>
        <taxon>Culicidae</taxon>
        <taxon>Anophelinae</taxon>
        <taxon>Anopheles</taxon>
    </lineage>
</organism>
<sequence>MPRGKYVNHKGRNRNFTNPEELEAQRKKDEEEKKWRKTREGESSDEEEDEEDEEEKDSDEESDSDESDDGKAKGAEGVIPIDNPNRVAKKTHKKVTELVEDDKPQLTRREKEQIEKQRAHAAYQKRHAEGKTAQAKADLARLAIIKQHRAEAAARREAEKKEKEAKTKALDPAFNFFSGSVVDSIRSAEDSQLSRPEEAGTRRSFYFERTALQGQMDGQGRKTDE</sequence>
<dbReference type="InterPro" id="IPR019380">
    <property type="entry name" value="Casein_kinase_sb_PP28"/>
</dbReference>
<proteinExistence type="predicted"/>
<dbReference type="EnsemblMetazoa" id="AALB010025-RA">
    <property type="protein sequence ID" value="AALB010025-PA"/>
    <property type="gene ID" value="AALB010025"/>
</dbReference>
<dbReference type="PANTHER" id="PTHR22055">
    <property type="entry name" value="28 KDA HEAT- AND ACID-STABLE PHOSPHOPROTEIN PDGF-ASSOCIATED PROTEIN"/>
    <property type="match status" value="1"/>
</dbReference>
<evidence type="ECO:0000313" key="4">
    <source>
        <dbReference type="Proteomes" id="UP000069272"/>
    </source>
</evidence>
<protein>
    <recommendedName>
        <fullName evidence="2">Casein kinase substrate phosphoprotein PP28 domain-containing protein</fullName>
    </recommendedName>
</protein>